<dbReference type="AlphaFoldDB" id="F8PHR0"/>
<organism evidence="3">
    <name type="scientific">Serpula lacrymans var. lacrymans (strain S7.3)</name>
    <name type="common">Dry rot fungus</name>
    <dbReference type="NCBI Taxonomy" id="936435"/>
    <lineage>
        <taxon>Eukaryota</taxon>
        <taxon>Fungi</taxon>
        <taxon>Dikarya</taxon>
        <taxon>Basidiomycota</taxon>
        <taxon>Agaricomycotina</taxon>
        <taxon>Agaricomycetes</taxon>
        <taxon>Agaricomycetidae</taxon>
        <taxon>Boletales</taxon>
        <taxon>Coniophorineae</taxon>
        <taxon>Serpulaceae</taxon>
        <taxon>Serpula</taxon>
    </lineage>
</organism>
<dbReference type="STRING" id="936435.F8PHR0"/>
<reference evidence="3" key="1">
    <citation type="journal article" date="2011" name="Science">
        <title>The plant cell wall-decomposing machinery underlies the functional diversity of forest fungi.</title>
        <authorList>
            <person name="Eastwood D.C."/>
            <person name="Floudas D."/>
            <person name="Binder M."/>
            <person name="Majcherczyk A."/>
            <person name="Schneider P."/>
            <person name="Aerts A."/>
            <person name="Asiegbu F.O."/>
            <person name="Baker S.E."/>
            <person name="Barry K."/>
            <person name="Bendiksby M."/>
            <person name="Blumentritt M."/>
            <person name="Coutinho P.M."/>
            <person name="Cullen D."/>
            <person name="de Vries R.P."/>
            <person name="Gathman A."/>
            <person name="Goodell B."/>
            <person name="Henrissat B."/>
            <person name="Ihrmark K."/>
            <person name="Kauserud H."/>
            <person name="Kohler A."/>
            <person name="LaButti K."/>
            <person name="Lapidus A."/>
            <person name="Lavin J.L."/>
            <person name="Lee Y.-H."/>
            <person name="Lindquist E."/>
            <person name="Lilly W."/>
            <person name="Lucas S."/>
            <person name="Morin E."/>
            <person name="Murat C."/>
            <person name="Oguiza J.A."/>
            <person name="Park J."/>
            <person name="Pisabarro A.G."/>
            <person name="Riley R."/>
            <person name="Rosling A."/>
            <person name="Salamov A."/>
            <person name="Schmidt O."/>
            <person name="Schmutz J."/>
            <person name="Skrede I."/>
            <person name="Stenlid J."/>
            <person name="Wiebenga A."/>
            <person name="Xie X."/>
            <person name="Kuees U."/>
            <person name="Hibbett D.S."/>
            <person name="Hoffmeister D."/>
            <person name="Hoegberg N."/>
            <person name="Martin F."/>
            <person name="Grigoriev I.V."/>
            <person name="Watkinson S.C."/>
        </authorList>
    </citation>
    <scope>NUCLEOTIDE SEQUENCE [LARGE SCALE GENOMIC DNA]</scope>
    <source>
        <strain evidence="3">strain S7.3</strain>
    </source>
</reference>
<proteinExistence type="predicted"/>
<gene>
    <name evidence="2" type="ORF">SERLA73DRAFT_28726</name>
</gene>
<dbReference type="OrthoDB" id="2647060at2759"/>
<keyword evidence="1" id="KW-1133">Transmembrane helix</keyword>
<dbReference type="HOGENOM" id="CLU_004552_8_1_1"/>
<evidence type="ECO:0000313" key="3">
    <source>
        <dbReference type="Proteomes" id="UP000008063"/>
    </source>
</evidence>
<accession>F8PHR0</accession>
<name>F8PHR0_SERL3</name>
<evidence type="ECO:0000313" key="2">
    <source>
        <dbReference type="EMBL" id="EGO05057.1"/>
    </source>
</evidence>
<keyword evidence="1" id="KW-0472">Membrane</keyword>
<feature type="non-terminal residue" evidence="2">
    <location>
        <position position="1"/>
    </location>
</feature>
<keyword evidence="3" id="KW-1185">Reference proteome</keyword>
<evidence type="ECO:0000256" key="1">
    <source>
        <dbReference type="SAM" id="Phobius"/>
    </source>
</evidence>
<feature type="non-terminal residue" evidence="2">
    <location>
        <position position="71"/>
    </location>
</feature>
<feature type="transmembrane region" description="Helical" evidence="1">
    <location>
        <begin position="22"/>
        <end position="50"/>
    </location>
</feature>
<dbReference type="EMBL" id="GL945474">
    <property type="protein sequence ID" value="EGO05057.1"/>
    <property type="molecule type" value="Genomic_DNA"/>
</dbReference>
<protein>
    <submittedName>
        <fullName evidence="2">Uncharacterized protein</fullName>
    </submittedName>
</protein>
<dbReference type="Proteomes" id="UP000008063">
    <property type="component" value="Unassembled WGS sequence"/>
</dbReference>
<sequence length="71" mass="8250">VMLPQVLIYHGLFPFTPSKPWMAIYIDLLTFYCTLFEWSCNVINVLAAALQTHYIGRGFRMTTPWVSLTNH</sequence>
<keyword evidence="1" id="KW-0812">Transmembrane</keyword>
<dbReference type="InParanoid" id="F8PHR0"/>